<keyword evidence="9" id="KW-1185">Reference proteome</keyword>
<dbReference type="InterPro" id="IPR032816">
    <property type="entry name" value="VTT_dom"/>
</dbReference>
<protein>
    <recommendedName>
        <fullName evidence="6">TVP38/TMEM64 family membrane protein</fullName>
    </recommendedName>
</protein>
<evidence type="ECO:0000313" key="9">
    <source>
        <dbReference type="Proteomes" id="UP001069802"/>
    </source>
</evidence>
<feature type="transmembrane region" description="Helical" evidence="6">
    <location>
        <begin position="176"/>
        <end position="198"/>
    </location>
</feature>
<keyword evidence="4 6" id="KW-1133">Transmembrane helix</keyword>
<evidence type="ECO:0000313" key="8">
    <source>
        <dbReference type="EMBL" id="MCZ4281605.1"/>
    </source>
</evidence>
<comment type="similarity">
    <text evidence="6">Belongs to the TVP38/TMEM64 family.</text>
</comment>
<keyword evidence="3 6" id="KW-0812">Transmembrane</keyword>
<evidence type="ECO:0000259" key="7">
    <source>
        <dbReference type="Pfam" id="PF09335"/>
    </source>
</evidence>
<dbReference type="InterPro" id="IPR015414">
    <property type="entry name" value="TMEM64"/>
</dbReference>
<reference evidence="8" key="1">
    <citation type="submission" date="2022-12" db="EMBL/GenBank/DDBJ databases">
        <title>Bacterial isolates from different developmental stages of Nematostella vectensis.</title>
        <authorList>
            <person name="Fraune S."/>
        </authorList>
    </citation>
    <scope>NUCLEOTIDE SEQUENCE</scope>
    <source>
        <strain evidence="8">G21630-S1</strain>
    </source>
</reference>
<feature type="domain" description="VTT" evidence="7">
    <location>
        <begin position="80"/>
        <end position="196"/>
    </location>
</feature>
<dbReference type="RefSeq" id="WP_269423770.1">
    <property type="nucleotide sequence ID" value="NZ_JAPWGY010000004.1"/>
</dbReference>
<keyword evidence="2 6" id="KW-1003">Cell membrane</keyword>
<dbReference type="PANTHER" id="PTHR12677:SF59">
    <property type="entry name" value="GOLGI APPARATUS MEMBRANE PROTEIN TVP38-RELATED"/>
    <property type="match status" value="1"/>
</dbReference>
<evidence type="ECO:0000256" key="3">
    <source>
        <dbReference type="ARBA" id="ARBA00022692"/>
    </source>
</evidence>
<organism evidence="8 9">
    <name type="scientific">Kiloniella laminariae</name>
    <dbReference type="NCBI Taxonomy" id="454162"/>
    <lineage>
        <taxon>Bacteria</taxon>
        <taxon>Pseudomonadati</taxon>
        <taxon>Pseudomonadota</taxon>
        <taxon>Alphaproteobacteria</taxon>
        <taxon>Rhodospirillales</taxon>
        <taxon>Kiloniellaceae</taxon>
        <taxon>Kiloniella</taxon>
    </lineage>
</organism>
<name>A0ABT4LKH2_9PROT</name>
<gene>
    <name evidence="8" type="ORF">O4H49_12510</name>
</gene>
<keyword evidence="5 6" id="KW-0472">Membrane</keyword>
<feature type="transmembrane region" description="Helical" evidence="6">
    <location>
        <begin position="61"/>
        <end position="88"/>
    </location>
</feature>
<comment type="subcellular location">
    <subcellularLocation>
        <location evidence="1 6">Cell membrane</location>
        <topology evidence="1 6">Multi-pass membrane protein</topology>
    </subcellularLocation>
</comment>
<evidence type="ECO:0000256" key="5">
    <source>
        <dbReference type="ARBA" id="ARBA00023136"/>
    </source>
</evidence>
<evidence type="ECO:0000256" key="4">
    <source>
        <dbReference type="ARBA" id="ARBA00022989"/>
    </source>
</evidence>
<comment type="caution">
    <text evidence="6">Lacks conserved residue(s) required for the propagation of feature annotation.</text>
</comment>
<proteinExistence type="inferred from homology"/>
<evidence type="ECO:0000256" key="2">
    <source>
        <dbReference type="ARBA" id="ARBA00022475"/>
    </source>
</evidence>
<accession>A0ABT4LKH2</accession>
<comment type="caution">
    <text evidence="8">The sequence shown here is derived from an EMBL/GenBank/DDBJ whole genome shotgun (WGS) entry which is preliminary data.</text>
</comment>
<dbReference type="Proteomes" id="UP001069802">
    <property type="component" value="Unassembled WGS sequence"/>
</dbReference>
<sequence>MSAKNNTPLAKGSRLKRLLPLLILLLGLAAVYAMGWHRYLSFGILQENRENLIGFVQGQKVIAALAFLALYALAVAFSIPGGSFLTIAGGFMFGTWLGGLYAVMAATVGSTLVFLAAKTAFGGILRQKASGYLQKMESGFKENELSYLLVLRLVPLFPFWLVNLVPAFVGMSLRNYVIGTFFGIIPGTFVYASVGNGLDALFRSGETPDLGIILRPEILLPIMGLALLSLVPVLYKKYCKEKQA</sequence>
<evidence type="ECO:0000256" key="1">
    <source>
        <dbReference type="ARBA" id="ARBA00004651"/>
    </source>
</evidence>
<dbReference type="EMBL" id="JAPWGY010000004">
    <property type="protein sequence ID" value="MCZ4281605.1"/>
    <property type="molecule type" value="Genomic_DNA"/>
</dbReference>
<evidence type="ECO:0000256" key="6">
    <source>
        <dbReference type="RuleBase" id="RU366058"/>
    </source>
</evidence>
<dbReference type="Pfam" id="PF09335">
    <property type="entry name" value="VTT_dom"/>
    <property type="match status" value="1"/>
</dbReference>
<feature type="transmembrane region" description="Helical" evidence="6">
    <location>
        <begin position="145"/>
        <end position="169"/>
    </location>
</feature>
<feature type="transmembrane region" description="Helical" evidence="6">
    <location>
        <begin position="218"/>
        <end position="235"/>
    </location>
</feature>
<dbReference type="PANTHER" id="PTHR12677">
    <property type="entry name" value="GOLGI APPARATUS MEMBRANE PROTEIN TVP38-RELATED"/>
    <property type="match status" value="1"/>
</dbReference>